<reference evidence="4" key="1">
    <citation type="journal article" date="2017" name="bioRxiv">
        <title>Comparative analysis of the genomes of Stylophora pistillata and Acropora digitifera provides evidence for extensive differences between species of corals.</title>
        <authorList>
            <person name="Voolstra C.R."/>
            <person name="Li Y."/>
            <person name="Liew Y.J."/>
            <person name="Baumgarten S."/>
            <person name="Zoccola D."/>
            <person name="Flot J.-F."/>
            <person name="Tambutte S."/>
            <person name="Allemand D."/>
            <person name="Aranda M."/>
        </authorList>
    </citation>
    <scope>NUCLEOTIDE SEQUENCE [LARGE SCALE GENOMIC DNA]</scope>
</reference>
<protein>
    <recommendedName>
        <fullName evidence="2">Apextrin C-terminal domain-containing protein</fullName>
    </recommendedName>
</protein>
<dbReference type="AlphaFoldDB" id="A0A2B4RKQ0"/>
<feature type="domain" description="Apextrin C-terminal" evidence="2">
    <location>
        <begin position="28"/>
        <end position="230"/>
    </location>
</feature>
<proteinExistence type="predicted"/>
<evidence type="ECO:0000313" key="4">
    <source>
        <dbReference type="Proteomes" id="UP000225706"/>
    </source>
</evidence>
<evidence type="ECO:0000256" key="1">
    <source>
        <dbReference type="SAM" id="SignalP"/>
    </source>
</evidence>
<accession>A0A2B4RKQ0</accession>
<evidence type="ECO:0000313" key="3">
    <source>
        <dbReference type="EMBL" id="PFX16845.1"/>
    </source>
</evidence>
<organism evidence="3 4">
    <name type="scientific">Stylophora pistillata</name>
    <name type="common">Smooth cauliflower coral</name>
    <dbReference type="NCBI Taxonomy" id="50429"/>
    <lineage>
        <taxon>Eukaryota</taxon>
        <taxon>Metazoa</taxon>
        <taxon>Cnidaria</taxon>
        <taxon>Anthozoa</taxon>
        <taxon>Hexacorallia</taxon>
        <taxon>Scleractinia</taxon>
        <taxon>Astrocoeniina</taxon>
        <taxon>Pocilloporidae</taxon>
        <taxon>Stylophora</taxon>
    </lineage>
</organism>
<dbReference type="PANTHER" id="PTHR19324">
    <property type="entry name" value="PERFORIN-LIKE PROTEIN 1"/>
    <property type="match status" value="1"/>
</dbReference>
<dbReference type="EMBL" id="LSMT01000514">
    <property type="protein sequence ID" value="PFX16845.1"/>
    <property type="molecule type" value="Genomic_DNA"/>
</dbReference>
<dbReference type="InterPro" id="IPR031569">
    <property type="entry name" value="ApeC"/>
</dbReference>
<feature type="signal peptide" evidence="1">
    <location>
        <begin position="1"/>
        <end position="24"/>
    </location>
</feature>
<keyword evidence="1" id="KW-0732">Signal</keyword>
<sequence>MARKVLYSLQSILFLWIAVGYSEATLTWPAGTYGIPRAKVGCPVTVISKVWATGWRFEDIEDSATNNYKSPSFHLNATVGKDINRTFCIKTEDIISEEDSEWPQGKYCIYKKGDCPKGLEEGYLFWHDEHNKNINDQGGTLPDGEYDKDTLIFYYCRTGGDKFKAISLPLISPFYLKAFSTSERQRVQGAIATEEYIRYDNEDAKNQDAYNGSYPYDGGGRNHKIAHCYYESCLYTYSLDNDEQMQFTSPKFFDNRFPSEQKCTWRFVFSREGQ</sequence>
<dbReference type="OrthoDB" id="5954510at2759"/>
<feature type="chain" id="PRO_5012563935" description="Apextrin C-terminal domain-containing protein" evidence="1">
    <location>
        <begin position="25"/>
        <end position="274"/>
    </location>
</feature>
<gene>
    <name evidence="3" type="ORF">AWC38_SpisGene18860</name>
</gene>
<name>A0A2B4RKQ0_STYPI</name>
<keyword evidence="4" id="KW-1185">Reference proteome</keyword>
<comment type="caution">
    <text evidence="3">The sequence shown here is derived from an EMBL/GenBank/DDBJ whole genome shotgun (WGS) entry which is preliminary data.</text>
</comment>
<dbReference type="PANTHER" id="PTHR19324:SF33">
    <property type="entry name" value="MUCIN-5AC"/>
    <property type="match status" value="1"/>
</dbReference>
<dbReference type="Proteomes" id="UP000225706">
    <property type="component" value="Unassembled WGS sequence"/>
</dbReference>
<dbReference type="Pfam" id="PF16977">
    <property type="entry name" value="ApeC"/>
    <property type="match status" value="1"/>
</dbReference>
<evidence type="ECO:0000259" key="2">
    <source>
        <dbReference type="Pfam" id="PF16977"/>
    </source>
</evidence>